<evidence type="ECO:0000256" key="1">
    <source>
        <dbReference type="ARBA" id="ARBA00006865"/>
    </source>
</evidence>
<proteinExistence type="inferred from homology"/>
<dbReference type="PANTHER" id="PTHR10963">
    <property type="entry name" value="GLYCOSYL HYDROLASE-RELATED"/>
    <property type="match status" value="1"/>
</dbReference>
<sequence>MLRTFLLATALLAAPAAAQSLADESARGAIDEPLVRPADYRAVWADEFDRPGLPDPARWRHDTSMNRTGWANAELQYYADRRPDNARVEDGKLIITARREPTRQFADSNGQRYTSARLVTQGLAVWRYGFFEIRAKLPCGRGSWPAIWMLGDEDGGPRWPAIGEIDIMEHVGFDEGRVHGTIHSQAFNHVDGTQRGASIQVADVCGSFHDYQLHWTPEAITIGVDGRGFFRFANDGRGDNASWPFSRPHYLILNIAVGGGWGGQQGVDDAAFPYAMEVEHVRVWQAPAPSPSPSR</sequence>
<organism evidence="4 5">
    <name type="scientific">Sphingomonas jejuensis</name>
    <dbReference type="NCBI Taxonomy" id="904715"/>
    <lineage>
        <taxon>Bacteria</taxon>
        <taxon>Pseudomonadati</taxon>
        <taxon>Pseudomonadota</taxon>
        <taxon>Alphaproteobacteria</taxon>
        <taxon>Sphingomonadales</taxon>
        <taxon>Sphingomonadaceae</taxon>
        <taxon>Sphingomonas</taxon>
    </lineage>
</organism>
<dbReference type="CDD" id="cd08023">
    <property type="entry name" value="GH16_laminarinase_like"/>
    <property type="match status" value="1"/>
</dbReference>
<dbReference type="InterPro" id="IPR050546">
    <property type="entry name" value="Glycosyl_Hydrlase_16"/>
</dbReference>
<accession>A0ABX0XMW0</accession>
<protein>
    <submittedName>
        <fullName evidence="4">Beta-glucanase (GH16 family)</fullName>
    </submittedName>
</protein>
<dbReference type="Gene3D" id="2.60.120.200">
    <property type="match status" value="1"/>
</dbReference>
<feature type="domain" description="GH16" evidence="3">
    <location>
        <begin position="48"/>
        <end position="289"/>
    </location>
</feature>
<dbReference type="Pfam" id="PF00722">
    <property type="entry name" value="Glyco_hydro_16"/>
    <property type="match status" value="1"/>
</dbReference>
<reference evidence="4 5" key="1">
    <citation type="submission" date="2020-03" db="EMBL/GenBank/DDBJ databases">
        <title>Genomic Encyclopedia of Type Strains, Phase IV (KMG-IV): sequencing the most valuable type-strain genomes for metagenomic binning, comparative biology and taxonomic classification.</title>
        <authorList>
            <person name="Goeker M."/>
        </authorList>
    </citation>
    <scope>NUCLEOTIDE SEQUENCE [LARGE SCALE GENOMIC DNA]</scope>
    <source>
        <strain evidence="4 5">DSM 27651</strain>
    </source>
</reference>
<dbReference type="EMBL" id="JAATJE010000001">
    <property type="protein sequence ID" value="NJC34026.1"/>
    <property type="molecule type" value="Genomic_DNA"/>
</dbReference>
<dbReference type="PANTHER" id="PTHR10963:SF55">
    <property type="entry name" value="GLYCOSIDE HYDROLASE FAMILY 16 PROTEIN"/>
    <property type="match status" value="1"/>
</dbReference>
<comment type="similarity">
    <text evidence="1">Belongs to the glycosyl hydrolase 16 family.</text>
</comment>
<keyword evidence="5" id="KW-1185">Reference proteome</keyword>
<feature type="chain" id="PRO_5047544019" evidence="2">
    <location>
        <begin position="23"/>
        <end position="295"/>
    </location>
</feature>
<evidence type="ECO:0000313" key="5">
    <source>
        <dbReference type="Proteomes" id="UP000734218"/>
    </source>
</evidence>
<dbReference type="Proteomes" id="UP000734218">
    <property type="component" value="Unassembled WGS sequence"/>
</dbReference>
<evidence type="ECO:0000313" key="4">
    <source>
        <dbReference type="EMBL" id="NJC34026.1"/>
    </source>
</evidence>
<dbReference type="InterPro" id="IPR000757">
    <property type="entry name" value="Beta-glucanase-like"/>
</dbReference>
<evidence type="ECO:0000256" key="2">
    <source>
        <dbReference type="SAM" id="SignalP"/>
    </source>
</evidence>
<dbReference type="PROSITE" id="PS51762">
    <property type="entry name" value="GH16_2"/>
    <property type="match status" value="1"/>
</dbReference>
<evidence type="ECO:0000259" key="3">
    <source>
        <dbReference type="PROSITE" id="PS51762"/>
    </source>
</evidence>
<comment type="caution">
    <text evidence="4">The sequence shown here is derived from an EMBL/GenBank/DDBJ whole genome shotgun (WGS) entry which is preliminary data.</text>
</comment>
<gene>
    <name evidence="4" type="ORF">GGR88_001500</name>
</gene>
<keyword evidence="2" id="KW-0732">Signal</keyword>
<dbReference type="RefSeq" id="WP_167953929.1">
    <property type="nucleotide sequence ID" value="NZ_JAATJE010000001.1"/>
</dbReference>
<name>A0ABX0XMW0_9SPHN</name>
<dbReference type="SUPFAM" id="SSF49899">
    <property type="entry name" value="Concanavalin A-like lectins/glucanases"/>
    <property type="match status" value="1"/>
</dbReference>
<feature type="signal peptide" evidence="2">
    <location>
        <begin position="1"/>
        <end position="22"/>
    </location>
</feature>
<dbReference type="InterPro" id="IPR013320">
    <property type="entry name" value="ConA-like_dom_sf"/>
</dbReference>